<dbReference type="EMBL" id="CYGV01001265">
    <property type="protein sequence ID" value="CUA71817.1"/>
    <property type="molecule type" value="Genomic_DNA"/>
</dbReference>
<protein>
    <submittedName>
        <fullName evidence="3">Serine/threonine-protein kinase BLUS1</fullName>
    </submittedName>
</protein>
<dbReference type="GO" id="GO:0004674">
    <property type="term" value="F:protein serine/threonine kinase activity"/>
    <property type="evidence" value="ECO:0007669"/>
    <property type="project" value="TreeGrafter"/>
</dbReference>
<evidence type="ECO:0000256" key="1">
    <source>
        <dbReference type="SAM" id="MobiDB-lite"/>
    </source>
</evidence>
<organism evidence="3 4">
    <name type="scientific">Rhizoctonia solani</name>
    <dbReference type="NCBI Taxonomy" id="456999"/>
    <lineage>
        <taxon>Eukaryota</taxon>
        <taxon>Fungi</taxon>
        <taxon>Dikarya</taxon>
        <taxon>Basidiomycota</taxon>
        <taxon>Agaricomycotina</taxon>
        <taxon>Agaricomycetes</taxon>
        <taxon>Cantharellales</taxon>
        <taxon>Ceratobasidiaceae</taxon>
        <taxon>Rhizoctonia</taxon>
    </lineage>
</organism>
<dbReference type="InterPro" id="IPR008271">
    <property type="entry name" value="Ser/Thr_kinase_AS"/>
</dbReference>
<dbReference type="PROSITE" id="PS00108">
    <property type="entry name" value="PROTEIN_KINASE_ST"/>
    <property type="match status" value="1"/>
</dbReference>
<dbReference type="InterPro" id="IPR011009">
    <property type="entry name" value="Kinase-like_dom_sf"/>
</dbReference>
<keyword evidence="3" id="KW-0418">Kinase</keyword>
<evidence type="ECO:0000313" key="3">
    <source>
        <dbReference type="EMBL" id="CUA71817.1"/>
    </source>
</evidence>
<dbReference type="Gene3D" id="1.10.510.10">
    <property type="entry name" value="Transferase(Phosphotransferase) domain 1"/>
    <property type="match status" value="1"/>
</dbReference>
<feature type="region of interest" description="Disordered" evidence="1">
    <location>
        <begin position="502"/>
        <end position="541"/>
    </location>
</feature>
<feature type="compositionally biased region" description="Low complexity" evidence="1">
    <location>
        <begin position="531"/>
        <end position="541"/>
    </location>
</feature>
<accession>A0A0K6G0N5</accession>
<dbReference type="GO" id="GO:0005524">
    <property type="term" value="F:ATP binding"/>
    <property type="evidence" value="ECO:0007669"/>
    <property type="project" value="InterPro"/>
</dbReference>
<keyword evidence="4" id="KW-1185">Reference proteome</keyword>
<dbReference type="InterPro" id="IPR051681">
    <property type="entry name" value="Ser/Thr_Kinases-Pseudokinases"/>
</dbReference>
<dbReference type="InterPro" id="IPR001245">
    <property type="entry name" value="Ser-Thr/Tyr_kinase_cat_dom"/>
</dbReference>
<dbReference type="Pfam" id="PF07714">
    <property type="entry name" value="PK_Tyr_Ser-Thr"/>
    <property type="match status" value="1"/>
</dbReference>
<dbReference type="PANTHER" id="PTHR44329">
    <property type="entry name" value="SERINE/THREONINE-PROTEIN KINASE TNNI3K-RELATED"/>
    <property type="match status" value="1"/>
</dbReference>
<name>A0A0K6G0N5_9AGAM</name>
<dbReference type="SUPFAM" id="SSF56112">
    <property type="entry name" value="Protein kinase-like (PK-like)"/>
    <property type="match status" value="1"/>
</dbReference>
<gene>
    <name evidence="3" type="ORF">RSOLAG22IIIB_09875</name>
</gene>
<dbReference type="AlphaFoldDB" id="A0A0K6G0N5"/>
<proteinExistence type="predicted"/>
<feature type="domain" description="Protein kinase" evidence="2">
    <location>
        <begin position="87"/>
        <end position="358"/>
    </location>
</feature>
<dbReference type="SMART" id="SM00220">
    <property type="entry name" value="S_TKc"/>
    <property type="match status" value="1"/>
</dbReference>
<sequence length="564" mass="63161">MIASGSKHVSSIDANNNSHPEEIYGINNGSFDETISIISLYGKLYAQSHASEAESAMISGSMPPSIVITRLSQHGCNDLTSELDPRSVSKGMISTGGSGDVYRGALYDGRRVGIKCLRILIGMSEEGEKQVKRAARELYIWSKCKHPNIQELTGVALHDDRVAMISPWMKNGHLSWYTSRNPEVDRYNLLVQTAAAVAYLRENGIVHGDIKAQNFLVSDDHTVKLTDFGNSIISLCSLRFTASTSASNVTLRWTAPEIFLGETRHTFEGDVYALGMTMLEIITGSVPWEGMLDVTVMHNLNKRTHPSRPEISMPVGYQPSDRLWELMTKCWASEPRQRPYATKVWNELEEIMKQHQLAGLTHVNTHRVPDNIEGPTDLISSNVPASGELLRSSPAQKTRNIWFWKRNSKTAYDHLIGPAAESTRCASNPDTCAEERIEERLQHRLKVLEKRKIQEERFRAQSKMVMAKRELMLITGNYEPGDWTDPLTMSRLSASRQRRSIITVATSKTDPGPRQPLQRDTSKETDVLPTPLRAIPSARPRARSLIPFEQLTFAVTPAGGRTQR</sequence>
<reference evidence="3 4" key="1">
    <citation type="submission" date="2015-07" db="EMBL/GenBank/DDBJ databases">
        <authorList>
            <person name="Noorani M."/>
        </authorList>
    </citation>
    <scope>NUCLEOTIDE SEQUENCE [LARGE SCALE GENOMIC DNA]</scope>
    <source>
        <strain evidence="3">BBA 69670</strain>
    </source>
</reference>
<keyword evidence="3" id="KW-0808">Transferase</keyword>
<evidence type="ECO:0000313" key="4">
    <source>
        <dbReference type="Proteomes" id="UP000044841"/>
    </source>
</evidence>
<dbReference type="InterPro" id="IPR000719">
    <property type="entry name" value="Prot_kinase_dom"/>
</dbReference>
<dbReference type="Proteomes" id="UP000044841">
    <property type="component" value="Unassembled WGS sequence"/>
</dbReference>
<dbReference type="PANTHER" id="PTHR44329:SF214">
    <property type="entry name" value="PROTEIN KINASE DOMAIN-CONTAINING PROTEIN"/>
    <property type="match status" value="1"/>
</dbReference>
<evidence type="ECO:0000259" key="2">
    <source>
        <dbReference type="PROSITE" id="PS50011"/>
    </source>
</evidence>
<dbReference type="PROSITE" id="PS50011">
    <property type="entry name" value="PROTEIN_KINASE_DOM"/>
    <property type="match status" value="1"/>
</dbReference>